<name>A0A5B0QPZ7_PUCGR</name>
<dbReference type="SUPFAM" id="SSF57850">
    <property type="entry name" value="RING/U-box"/>
    <property type="match status" value="1"/>
</dbReference>
<dbReference type="InterPro" id="IPR013083">
    <property type="entry name" value="Znf_RING/FYVE/PHD"/>
</dbReference>
<evidence type="ECO:0000313" key="4">
    <source>
        <dbReference type="EMBL" id="KAA1114985.1"/>
    </source>
</evidence>
<dbReference type="InterPro" id="IPR001841">
    <property type="entry name" value="Znf_RING"/>
</dbReference>
<feature type="region of interest" description="Disordered" evidence="2">
    <location>
        <begin position="345"/>
        <end position="375"/>
    </location>
</feature>
<proteinExistence type="predicted"/>
<dbReference type="AlphaFoldDB" id="A0A5B0QPZ7"/>
<dbReference type="PANTHER" id="PTHR10131">
    <property type="entry name" value="TNF RECEPTOR ASSOCIATED FACTOR"/>
    <property type="match status" value="1"/>
</dbReference>
<sequence>MNPSCPQPLVPPPAVVPEASPTPSAGLYNFEDGYDYISEPNENLVCPICRNPFIEPVMCESSDHIFCQSCLIKSLEVSATCPIDRLPLSLSLIVPAPKIINKLVDELLVSCPFKAKLGCSFVCQRDLIQTHIHSHQAQLDQLASDESLYPQVHGSAQNAPLLDSTVFQRSRLGLTSPKSCLLRFEWLENRATLVSKPQSQIEIDSGPDSTSNQPKLSPCPFERFGCSFMGTPEAITQQHLSVTSDSTISTDEPRCQFASMQEILHWFEHLEARNAELKVQLSQSLVQQGQLTSVLDKLKISFRQLWRSQQSGGTHSPLTTLASSGPGSLHRASILSRLEIPDHCASSEVPSPGHSTEASPIHHSSDDPSSTSGSRMAYALNGARLRRCDDHPSSAVCTGRCAQFYSPIGSPAKLKVRVKTFLRRGEVLTPASEDLHHELPTAPIAADQLPHPAKIAPSAGPASLSSSHSSLHSHSSSASGPVSDLHPDTDDPAKRTSWW</sequence>
<feature type="compositionally biased region" description="Polar residues" evidence="2">
    <location>
        <begin position="197"/>
        <end position="215"/>
    </location>
</feature>
<evidence type="ECO:0000259" key="3">
    <source>
        <dbReference type="PROSITE" id="PS50089"/>
    </source>
</evidence>
<feature type="region of interest" description="Disordered" evidence="2">
    <location>
        <begin position="451"/>
        <end position="499"/>
    </location>
</feature>
<evidence type="ECO:0000256" key="2">
    <source>
        <dbReference type="SAM" id="MobiDB-lite"/>
    </source>
</evidence>
<dbReference type="Gene3D" id="3.30.40.10">
    <property type="entry name" value="Zinc/RING finger domain, C3HC4 (zinc finger)"/>
    <property type="match status" value="1"/>
</dbReference>
<dbReference type="EMBL" id="VSWC01000014">
    <property type="protein sequence ID" value="KAA1114985.1"/>
    <property type="molecule type" value="Genomic_DNA"/>
</dbReference>
<evidence type="ECO:0000256" key="1">
    <source>
        <dbReference type="PROSITE-ProRule" id="PRU00175"/>
    </source>
</evidence>
<feature type="compositionally biased region" description="Low complexity" evidence="2">
    <location>
        <begin position="456"/>
        <end position="481"/>
    </location>
</feature>
<dbReference type="OrthoDB" id="2501164at2759"/>
<dbReference type="Proteomes" id="UP000324748">
    <property type="component" value="Unassembled WGS sequence"/>
</dbReference>
<gene>
    <name evidence="4" type="ORF">PGT21_028778</name>
</gene>
<reference evidence="4 5" key="1">
    <citation type="submission" date="2019-05" db="EMBL/GenBank/DDBJ databases">
        <title>Emergence of the Ug99 lineage of the wheat stem rust pathogen through somatic hybridization.</title>
        <authorList>
            <person name="Li F."/>
            <person name="Upadhyaya N.M."/>
            <person name="Sperschneider J."/>
            <person name="Matny O."/>
            <person name="Nguyen-Phuc H."/>
            <person name="Mago R."/>
            <person name="Raley C."/>
            <person name="Miller M.E."/>
            <person name="Silverstein K.A.T."/>
            <person name="Henningsen E."/>
            <person name="Hirsch C.D."/>
            <person name="Visser B."/>
            <person name="Pretorius Z.A."/>
            <person name="Steffenson B.J."/>
            <person name="Schwessinger B."/>
            <person name="Dodds P.N."/>
            <person name="Figueroa M."/>
        </authorList>
    </citation>
    <scope>NUCLEOTIDE SEQUENCE [LARGE SCALE GENOMIC DNA]</scope>
    <source>
        <strain evidence="4">21-0</strain>
    </source>
</reference>
<dbReference type="PANTHER" id="PTHR10131:SF94">
    <property type="entry name" value="TNF RECEPTOR-ASSOCIATED FACTOR 4"/>
    <property type="match status" value="1"/>
</dbReference>
<feature type="compositionally biased region" description="Low complexity" evidence="2">
    <location>
        <begin position="359"/>
        <end position="374"/>
    </location>
</feature>
<feature type="compositionally biased region" description="Basic and acidic residues" evidence="2">
    <location>
        <begin position="485"/>
        <end position="499"/>
    </location>
</feature>
<accession>A0A5B0QPZ7</accession>
<keyword evidence="1" id="KW-0862">Zinc</keyword>
<keyword evidence="1" id="KW-0479">Metal-binding</keyword>
<keyword evidence="5" id="KW-1185">Reference proteome</keyword>
<keyword evidence="1" id="KW-0863">Zinc-finger</keyword>
<feature type="region of interest" description="Disordered" evidence="2">
    <location>
        <begin position="197"/>
        <end position="216"/>
    </location>
</feature>
<feature type="domain" description="RING-type" evidence="3">
    <location>
        <begin position="46"/>
        <end position="85"/>
    </location>
</feature>
<organism evidence="4 5">
    <name type="scientific">Puccinia graminis f. sp. tritici</name>
    <dbReference type="NCBI Taxonomy" id="56615"/>
    <lineage>
        <taxon>Eukaryota</taxon>
        <taxon>Fungi</taxon>
        <taxon>Dikarya</taxon>
        <taxon>Basidiomycota</taxon>
        <taxon>Pucciniomycotina</taxon>
        <taxon>Pucciniomycetes</taxon>
        <taxon>Pucciniales</taxon>
        <taxon>Pucciniaceae</taxon>
        <taxon>Puccinia</taxon>
    </lineage>
</organism>
<protein>
    <recommendedName>
        <fullName evidence="3">RING-type domain-containing protein</fullName>
    </recommendedName>
</protein>
<dbReference type="PROSITE" id="PS50089">
    <property type="entry name" value="ZF_RING_2"/>
    <property type="match status" value="1"/>
</dbReference>
<comment type="caution">
    <text evidence="4">The sequence shown here is derived from an EMBL/GenBank/DDBJ whole genome shotgun (WGS) entry which is preliminary data.</text>
</comment>
<dbReference type="GO" id="GO:0008270">
    <property type="term" value="F:zinc ion binding"/>
    <property type="evidence" value="ECO:0007669"/>
    <property type="project" value="UniProtKB-KW"/>
</dbReference>
<evidence type="ECO:0000313" key="5">
    <source>
        <dbReference type="Proteomes" id="UP000324748"/>
    </source>
</evidence>